<dbReference type="Pfam" id="PF00392">
    <property type="entry name" value="GntR"/>
    <property type="match status" value="1"/>
</dbReference>
<dbReference type="InterPro" id="IPR050679">
    <property type="entry name" value="Bact_HTH_transcr_reg"/>
</dbReference>
<evidence type="ECO:0000256" key="3">
    <source>
        <dbReference type="ARBA" id="ARBA00023163"/>
    </source>
</evidence>
<dbReference type="CDD" id="cd07377">
    <property type="entry name" value="WHTH_GntR"/>
    <property type="match status" value="1"/>
</dbReference>
<dbReference type="GO" id="GO:0045892">
    <property type="term" value="P:negative regulation of DNA-templated transcription"/>
    <property type="evidence" value="ECO:0007669"/>
    <property type="project" value="TreeGrafter"/>
</dbReference>
<reference evidence="6 7" key="1">
    <citation type="submission" date="2019-11" db="EMBL/GenBank/DDBJ databases">
        <authorList>
            <person name="Yuan L."/>
        </authorList>
    </citation>
    <scope>NUCLEOTIDE SEQUENCE [LARGE SCALE GENOMIC DNA]</scope>
    <source>
        <strain evidence="6 7">TRM43335</strain>
    </source>
</reference>
<evidence type="ECO:0000256" key="2">
    <source>
        <dbReference type="ARBA" id="ARBA00023125"/>
    </source>
</evidence>
<evidence type="ECO:0000259" key="5">
    <source>
        <dbReference type="PROSITE" id="PS50949"/>
    </source>
</evidence>
<dbReference type="AlphaFoldDB" id="A0A6G2BDV3"/>
<protein>
    <submittedName>
        <fullName evidence="6">GntR family transcriptional regulator</fullName>
    </submittedName>
</protein>
<feature type="region of interest" description="Disordered" evidence="4">
    <location>
        <begin position="76"/>
        <end position="95"/>
    </location>
</feature>
<evidence type="ECO:0000256" key="1">
    <source>
        <dbReference type="ARBA" id="ARBA00023015"/>
    </source>
</evidence>
<dbReference type="InterPro" id="IPR000524">
    <property type="entry name" value="Tscrpt_reg_HTH_GntR"/>
</dbReference>
<dbReference type="PROSITE" id="PS50949">
    <property type="entry name" value="HTH_GNTR"/>
    <property type="match status" value="1"/>
</dbReference>
<dbReference type="PANTHER" id="PTHR44846">
    <property type="entry name" value="MANNOSYL-D-GLYCERATE TRANSPORT/METABOLISM SYSTEM REPRESSOR MNGR-RELATED"/>
    <property type="match status" value="1"/>
</dbReference>
<comment type="caution">
    <text evidence="6">The sequence shown here is derived from an EMBL/GenBank/DDBJ whole genome shotgun (WGS) entry which is preliminary data.</text>
</comment>
<name>A0A6G2BDV3_9ACTN</name>
<evidence type="ECO:0000313" key="7">
    <source>
        <dbReference type="Proteomes" id="UP000473014"/>
    </source>
</evidence>
<dbReference type="PANTHER" id="PTHR44846:SF17">
    <property type="entry name" value="GNTR-FAMILY TRANSCRIPTIONAL REGULATOR"/>
    <property type="match status" value="1"/>
</dbReference>
<keyword evidence="2" id="KW-0238">DNA-binding</keyword>
<gene>
    <name evidence="6" type="ORF">F0L17_14300</name>
</gene>
<dbReference type="Gene3D" id="1.10.10.10">
    <property type="entry name" value="Winged helix-like DNA-binding domain superfamily/Winged helix DNA-binding domain"/>
    <property type="match status" value="1"/>
</dbReference>
<dbReference type="GO" id="GO:0003677">
    <property type="term" value="F:DNA binding"/>
    <property type="evidence" value="ECO:0007669"/>
    <property type="project" value="UniProtKB-KW"/>
</dbReference>
<evidence type="ECO:0000256" key="4">
    <source>
        <dbReference type="SAM" id="MobiDB-lite"/>
    </source>
</evidence>
<dbReference type="InterPro" id="IPR036390">
    <property type="entry name" value="WH_DNA-bd_sf"/>
</dbReference>
<accession>A0A6G2BDV3</accession>
<dbReference type="Proteomes" id="UP000473014">
    <property type="component" value="Unassembled WGS sequence"/>
</dbReference>
<organism evidence="6 7">
    <name type="scientific">Streptomyces taklimakanensis</name>
    <dbReference type="NCBI Taxonomy" id="2569853"/>
    <lineage>
        <taxon>Bacteria</taxon>
        <taxon>Bacillati</taxon>
        <taxon>Actinomycetota</taxon>
        <taxon>Actinomycetes</taxon>
        <taxon>Kitasatosporales</taxon>
        <taxon>Streptomycetaceae</taxon>
        <taxon>Streptomyces</taxon>
    </lineage>
</organism>
<dbReference type="SUPFAM" id="SSF46785">
    <property type="entry name" value="Winged helix' DNA-binding domain"/>
    <property type="match status" value="1"/>
</dbReference>
<evidence type="ECO:0000313" key="6">
    <source>
        <dbReference type="EMBL" id="MTE20259.1"/>
    </source>
</evidence>
<keyword evidence="3" id="KW-0804">Transcription</keyword>
<dbReference type="SMART" id="SM00345">
    <property type="entry name" value="HTH_GNTR"/>
    <property type="match status" value="1"/>
</dbReference>
<sequence>MGEPEEPVMPRYRYQQLADDLEAEITTGRLPVGGRLPGEHELREIHGVSLGTVRRAMGLLRERGLISTLTGAGSFVIRSRRPTPQNDTPPPSTSQ</sequence>
<dbReference type="InterPro" id="IPR036388">
    <property type="entry name" value="WH-like_DNA-bd_sf"/>
</dbReference>
<dbReference type="EMBL" id="WIXO01000001">
    <property type="protein sequence ID" value="MTE20259.1"/>
    <property type="molecule type" value="Genomic_DNA"/>
</dbReference>
<feature type="domain" description="HTH gntR-type" evidence="5">
    <location>
        <begin position="11"/>
        <end position="79"/>
    </location>
</feature>
<proteinExistence type="predicted"/>
<dbReference type="GO" id="GO:0003700">
    <property type="term" value="F:DNA-binding transcription factor activity"/>
    <property type="evidence" value="ECO:0007669"/>
    <property type="project" value="InterPro"/>
</dbReference>
<dbReference type="OrthoDB" id="7363114at2"/>
<keyword evidence="1" id="KW-0805">Transcription regulation</keyword>
<keyword evidence="7" id="KW-1185">Reference proteome</keyword>